<dbReference type="Pfam" id="PF01225">
    <property type="entry name" value="Mur_ligase"/>
    <property type="match status" value="1"/>
</dbReference>
<dbReference type="PANTHER" id="PTHR43024">
    <property type="entry name" value="UDP-N-ACETYLMURAMOYL-TRIPEPTIDE--D-ALANYL-D-ALANINE LIGASE"/>
    <property type="match status" value="1"/>
</dbReference>
<evidence type="ECO:0000313" key="15">
    <source>
        <dbReference type="EMBL" id="MCQ8897077.1"/>
    </source>
</evidence>
<dbReference type="SUPFAM" id="SSF53244">
    <property type="entry name" value="MurD-like peptide ligases, peptide-binding domain"/>
    <property type="match status" value="1"/>
</dbReference>
<dbReference type="InterPro" id="IPR000713">
    <property type="entry name" value="Mur_ligase_N"/>
</dbReference>
<keyword evidence="16" id="KW-1185">Reference proteome</keyword>
<dbReference type="InterPro" id="IPR005863">
    <property type="entry name" value="UDP-N-AcMur_synth"/>
</dbReference>
<evidence type="ECO:0000259" key="13">
    <source>
        <dbReference type="Pfam" id="PF02875"/>
    </source>
</evidence>
<name>A0ABT1WHS7_9BURK</name>
<keyword evidence="9 10" id="KW-0961">Cell wall biogenesis/degradation</keyword>
<dbReference type="Gene3D" id="3.90.190.20">
    <property type="entry name" value="Mur ligase, C-terminal domain"/>
    <property type="match status" value="1"/>
</dbReference>
<dbReference type="NCBIfam" id="TIGR01143">
    <property type="entry name" value="murF"/>
    <property type="match status" value="1"/>
</dbReference>
<dbReference type="SUPFAM" id="SSF63418">
    <property type="entry name" value="MurE/MurF N-terminal domain"/>
    <property type="match status" value="1"/>
</dbReference>
<evidence type="ECO:0000259" key="14">
    <source>
        <dbReference type="Pfam" id="PF08245"/>
    </source>
</evidence>
<evidence type="ECO:0000256" key="7">
    <source>
        <dbReference type="ARBA" id="ARBA00022984"/>
    </source>
</evidence>
<gene>
    <name evidence="10 15" type="primary">murF</name>
    <name evidence="15" type="ORF">NQT62_11590</name>
</gene>
<keyword evidence="2 10" id="KW-0436">Ligase</keyword>
<evidence type="ECO:0000256" key="3">
    <source>
        <dbReference type="ARBA" id="ARBA00022618"/>
    </source>
</evidence>
<evidence type="ECO:0000313" key="16">
    <source>
        <dbReference type="Proteomes" id="UP001204142"/>
    </source>
</evidence>
<proteinExistence type="inferred from homology"/>
<organism evidence="15 16">
    <name type="scientific">Limnobacter humi</name>
    <dbReference type="NCBI Taxonomy" id="1778671"/>
    <lineage>
        <taxon>Bacteria</taxon>
        <taxon>Pseudomonadati</taxon>
        <taxon>Pseudomonadota</taxon>
        <taxon>Betaproteobacteria</taxon>
        <taxon>Burkholderiales</taxon>
        <taxon>Burkholderiaceae</taxon>
        <taxon>Limnobacter</taxon>
    </lineage>
</organism>
<dbReference type="InterPro" id="IPR035911">
    <property type="entry name" value="MurE/MurF_N"/>
</dbReference>
<feature type="domain" description="Mur ligase N-terminal catalytic" evidence="12">
    <location>
        <begin position="31"/>
        <end position="76"/>
    </location>
</feature>
<dbReference type="Pfam" id="PF08245">
    <property type="entry name" value="Mur_ligase_M"/>
    <property type="match status" value="1"/>
</dbReference>
<dbReference type="Gene3D" id="3.40.1390.10">
    <property type="entry name" value="MurE/MurF, N-terminal domain"/>
    <property type="match status" value="1"/>
</dbReference>
<evidence type="ECO:0000256" key="5">
    <source>
        <dbReference type="ARBA" id="ARBA00022840"/>
    </source>
</evidence>
<feature type="binding site" evidence="10">
    <location>
        <begin position="114"/>
        <end position="120"/>
    </location>
    <ligand>
        <name>ATP</name>
        <dbReference type="ChEBI" id="CHEBI:30616"/>
    </ligand>
</feature>
<protein>
    <recommendedName>
        <fullName evidence="10 11">UDP-N-acetylmuramoyl-tripeptide--D-alanyl-D-alanine ligase</fullName>
        <ecNumber evidence="10 11">6.3.2.10</ecNumber>
    </recommendedName>
    <alternativeName>
        <fullName evidence="10">D-alanyl-D-alanine-adding enzyme</fullName>
    </alternativeName>
</protein>
<dbReference type="PANTHER" id="PTHR43024:SF1">
    <property type="entry name" value="UDP-N-ACETYLMURAMOYL-TRIPEPTIDE--D-ALANYL-D-ALANINE LIGASE"/>
    <property type="match status" value="1"/>
</dbReference>
<dbReference type="EMBL" id="JANIGO010000003">
    <property type="protein sequence ID" value="MCQ8897077.1"/>
    <property type="molecule type" value="Genomic_DNA"/>
</dbReference>
<keyword evidence="4 10" id="KW-0547">Nucleotide-binding</keyword>
<comment type="similarity">
    <text evidence="10">Belongs to the MurCDEF family. MurF subfamily.</text>
</comment>
<dbReference type="InterPro" id="IPR036615">
    <property type="entry name" value="Mur_ligase_C_dom_sf"/>
</dbReference>
<evidence type="ECO:0000256" key="6">
    <source>
        <dbReference type="ARBA" id="ARBA00022960"/>
    </source>
</evidence>
<comment type="pathway">
    <text evidence="10 11">Cell wall biogenesis; peptidoglycan biosynthesis.</text>
</comment>
<sequence length="464" mass="49970">MSELNMSSDLMLKGLINHMVQPAPDRLPAAIRQVQTDSRQVQSGDLFVCLRGERFDAHDFASDVVSKGASVLVVERLLDLPVPQLLVRDSRMALGGLAWAWRNQFRPMVFGVVGSNGKTTSKEMLASICRKYFGEEATLVTQGNLNNDVGVPQTLFRLRAHHTAAVIEMGMNHPGEIGHLASLVQPNVVLLTNAQREHQEFMKSVEAVAAENGSAFLHLQSPGTAIFPVGTPHDVTWMAQAGDQRCVRFGMGGDFEPSFSGASGELQIETVRGALRVKPAFLGQHNAMNAAGAAAAAWAGGCADDSIQAGLEMFQPVSGRLQVVLRNRHVLLINDSYNANPDSVNAASAVLAEQGGNTLLVLGDMGEVGNASDAYHQEVGRVAKQLGVSKLYALGEATRHSVGSFGEGAQHFESLDQLIKTIIQCVQPGHWTVLVKGSRFMKMERVVDALKQHFEPGQGDQHVA</sequence>
<evidence type="ECO:0000256" key="8">
    <source>
        <dbReference type="ARBA" id="ARBA00023306"/>
    </source>
</evidence>
<dbReference type="InterPro" id="IPR051046">
    <property type="entry name" value="MurCDEF_CellWall_CoF430Synth"/>
</dbReference>
<keyword evidence="6 10" id="KW-0133">Cell shape</keyword>
<evidence type="ECO:0000256" key="11">
    <source>
        <dbReference type="RuleBase" id="RU004136"/>
    </source>
</evidence>
<dbReference type="SUPFAM" id="SSF53623">
    <property type="entry name" value="MurD-like peptide ligases, catalytic domain"/>
    <property type="match status" value="1"/>
</dbReference>
<keyword evidence="1 10" id="KW-0963">Cytoplasm</keyword>
<dbReference type="RefSeq" id="WP_256764862.1">
    <property type="nucleotide sequence ID" value="NZ_JANIGO010000003.1"/>
</dbReference>
<keyword evidence="7 10" id="KW-0573">Peptidoglycan synthesis</keyword>
<dbReference type="Pfam" id="PF02875">
    <property type="entry name" value="Mur_ligase_C"/>
    <property type="match status" value="1"/>
</dbReference>
<evidence type="ECO:0000256" key="9">
    <source>
        <dbReference type="ARBA" id="ARBA00023316"/>
    </source>
</evidence>
<dbReference type="InterPro" id="IPR004101">
    <property type="entry name" value="Mur_ligase_C"/>
</dbReference>
<dbReference type="HAMAP" id="MF_02019">
    <property type="entry name" value="MurF"/>
    <property type="match status" value="1"/>
</dbReference>
<keyword evidence="3 10" id="KW-0132">Cell division</keyword>
<dbReference type="Gene3D" id="3.40.1190.10">
    <property type="entry name" value="Mur-like, catalytic domain"/>
    <property type="match status" value="1"/>
</dbReference>
<comment type="catalytic activity">
    <reaction evidence="10 11">
        <text>D-alanyl-D-alanine + UDP-N-acetyl-alpha-D-muramoyl-L-alanyl-gamma-D-glutamyl-meso-2,6-diaminopimelate + ATP = UDP-N-acetyl-alpha-D-muramoyl-L-alanyl-gamma-D-glutamyl-meso-2,6-diaminopimeloyl-D-alanyl-D-alanine + ADP + phosphate + H(+)</text>
        <dbReference type="Rhea" id="RHEA:28374"/>
        <dbReference type="ChEBI" id="CHEBI:15378"/>
        <dbReference type="ChEBI" id="CHEBI:30616"/>
        <dbReference type="ChEBI" id="CHEBI:43474"/>
        <dbReference type="ChEBI" id="CHEBI:57822"/>
        <dbReference type="ChEBI" id="CHEBI:61386"/>
        <dbReference type="ChEBI" id="CHEBI:83905"/>
        <dbReference type="ChEBI" id="CHEBI:456216"/>
        <dbReference type="EC" id="6.3.2.10"/>
    </reaction>
</comment>
<reference evidence="15 16" key="1">
    <citation type="submission" date="2022-07" db="EMBL/GenBank/DDBJ databases">
        <authorList>
            <person name="Xamxidin M."/>
            <person name="Wu M."/>
        </authorList>
    </citation>
    <scope>NUCLEOTIDE SEQUENCE [LARGE SCALE GENOMIC DNA]</scope>
    <source>
        <strain evidence="15 16">NBRC 111650</strain>
    </source>
</reference>
<evidence type="ECO:0000259" key="12">
    <source>
        <dbReference type="Pfam" id="PF01225"/>
    </source>
</evidence>
<keyword evidence="8 10" id="KW-0131">Cell cycle</keyword>
<dbReference type="InterPro" id="IPR036565">
    <property type="entry name" value="Mur-like_cat_sf"/>
</dbReference>
<accession>A0ABT1WHS7</accession>
<dbReference type="GO" id="GO:0016874">
    <property type="term" value="F:ligase activity"/>
    <property type="evidence" value="ECO:0007669"/>
    <property type="project" value="UniProtKB-KW"/>
</dbReference>
<comment type="caution">
    <text evidence="15">The sequence shown here is derived from an EMBL/GenBank/DDBJ whole genome shotgun (WGS) entry which is preliminary data.</text>
</comment>
<feature type="domain" description="Mur ligase C-terminal" evidence="13">
    <location>
        <begin position="319"/>
        <end position="439"/>
    </location>
</feature>
<keyword evidence="5 10" id="KW-0067">ATP-binding</keyword>
<dbReference type="EC" id="6.3.2.10" evidence="10 11"/>
<evidence type="ECO:0000256" key="4">
    <source>
        <dbReference type="ARBA" id="ARBA00022741"/>
    </source>
</evidence>
<evidence type="ECO:0000256" key="10">
    <source>
        <dbReference type="HAMAP-Rule" id="MF_02019"/>
    </source>
</evidence>
<comment type="subcellular location">
    <subcellularLocation>
        <location evidence="10 11">Cytoplasm</location>
    </subcellularLocation>
</comment>
<feature type="domain" description="Mur ligase central" evidence="14">
    <location>
        <begin position="112"/>
        <end position="297"/>
    </location>
</feature>
<dbReference type="Proteomes" id="UP001204142">
    <property type="component" value="Unassembled WGS sequence"/>
</dbReference>
<evidence type="ECO:0000256" key="1">
    <source>
        <dbReference type="ARBA" id="ARBA00022490"/>
    </source>
</evidence>
<comment type="function">
    <text evidence="10 11">Involved in cell wall formation. Catalyzes the final step in the synthesis of UDP-N-acetylmuramoyl-pentapeptide, the precursor of murein.</text>
</comment>
<dbReference type="InterPro" id="IPR013221">
    <property type="entry name" value="Mur_ligase_cen"/>
</dbReference>
<evidence type="ECO:0000256" key="2">
    <source>
        <dbReference type="ARBA" id="ARBA00022598"/>
    </source>
</evidence>